<name>A0A1B9F8F7_9BACT</name>
<evidence type="ECO:0000313" key="2">
    <source>
        <dbReference type="Proteomes" id="UP000093080"/>
    </source>
</evidence>
<protein>
    <submittedName>
        <fullName evidence="1">Uncharacterized protein</fullName>
    </submittedName>
</protein>
<comment type="caution">
    <text evidence="1">The sequence shown here is derived from an EMBL/GenBank/DDBJ whole genome shotgun (WGS) entry which is preliminary data.</text>
</comment>
<dbReference type="EMBL" id="MAGO01000002">
    <property type="protein sequence ID" value="OCC16095.1"/>
    <property type="molecule type" value="Genomic_DNA"/>
</dbReference>
<organism evidence="1 2">
    <name type="scientific">Dissulfuribacter thermophilus</name>
    <dbReference type="NCBI Taxonomy" id="1156395"/>
    <lineage>
        <taxon>Bacteria</taxon>
        <taxon>Pseudomonadati</taxon>
        <taxon>Thermodesulfobacteriota</taxon>
        <taxon>Dissulfuribacteria</taxon>
        <taxon>Dissulfuribacterales</taxon>
        <taxon>Dissulfuribacteraceae</taxon>
        <taxon>Dissulfuribacter</taxon>
    </lineage>
</organism>
<reference evidence="1 2" key="1">
    <citation type="submission" date="2016-06" db="EMBL/GenBank/DDBJ databases">
        <title>Respiratory ammonification of nitrate coupled to the oxidation of elemental sulfur in deep-sea autotrophic thermophilic bacteria.</title>
        <authorList>
            <person name="Slobodkina G.B."/>
            <person name="Mardanov A.V."/>
            <person name="Ravin N.V."/>
            <person name="Frolova A.A."/>
            <person name="Viryasiv M.B."/>
            <person name="Chernyh N.A."/>
            <person name="Bonch-Osmolovskaya E.A."/>
            <person name="Slobodkin A.I."/>
        </authorList>
    </citation>
    <scope>NUCLEOTIDE SEQUENCE [LARGE SCALE GENOMIC DNA]</scope>
    <source>
        <strain evidence="1 2">S69</strain>
    </source>
</reference>
<gene>
    <name evidence="1" type="ORF">DBT_0557</name>
</gene>
<dbReference type="AlphaFoldDB" id="A0A1B9F8F7"/>
<accession>A0A1B9F8F7</accession>
<keyword evidence="2" id="KW-1185">Reference proteome</keyword>
<proteinExistence type="predicted"/>
<evidence type="ECO:0000313" key="1">
    <source>
        <dbReference type="EMBL" id="OCC16095.1"/>
    </source>
</evidence>
<sequence>MSLVNEVVIRRMAGATDRIVSSNMTSRTVATLDGSSVFSNPT</sequence>
<dbReference type="STRING" id="1156395.DBT_0557"/>
<dbReference type="Proteomes" id="UP000093080">
    <property type="component" value="Unassembled WGS sequence"/>
</dbReference>